<keyword evidence="1" id="KW-0732">Signal</keyword>
<dbReference type="RefSeq" id="WP_106447637.1">
    <property type="nucleotide sequence ID" value="NZ_CP027669.1"/>
</dbReference>
<dbReference type="Proteomes" id="UP000239326">
    <property type="component" value="Chromosome"/>
</dbReference>
<keyword evidence="4" id="KW-1185">Reference proteome</keyword>
<dbReference type="OrthoDB" id="8904258at2"/>
<proteinExistence type="predicted"/>
<sequence>MKARALFLAALLACGVASADEATRQDKIAKIIEAQGLTQLIQQQLDQSKESASEMGKDIAKKLLSESGVADGKQNPKVEQILRRYMERCAAMFSSKELVEIWATFYGKSLSDSELDQVLAYYQSPVGRKDVLATQVAMTGFGQTMNTLGQERMNASIGELMSELKTASAK</sequence>
<evidence type="ECO:0000313" key="3">
    <source>
        <dbReference type="EMBL" id="AVO42663.1"/>
    </source>
</evidence>
<feature type="signal peptide" evidence="1">
    <location>
        <begin position="1"/>
        <end position="19"/>
    </location>
</feature>
<dbReference type="InterPro" id="IPR018637">
    <property type="entry name" value="DUF2059"/>
</dbReference>
<dbReference type="AlphaFoldDB" id="A0A2S0N403"/>
<feature type="domain" description="DUF2059" evidence="2">
    <location>
        <begin position="98"/>
        <end position="153"/>
    </location>
</feature>
<gene>
    <name evidence="3" type="ORF">C6571_16405</name>
</gene>
<dbReference type="KEGG" id="simp:C6571_16405"/>
<feature type="chain" id="PRO_5015466709" description="DUF2059 domain-containing protein" evidence="1">
    <location>
        <begin position="20"/>
        <end position="170"/>
    </location>
</feature>
<organism evidence="3 4">
    <name type="scientific">Simplicispira suum</name>
    <dbReference type="NCBI Taxonomy" id="2109915"/>
    <lineage>
        <taxon>Bacteria</taxon>
        <taxon>Pseudomonadati</taxon>
        <taxon>Pseudomonadota</taxon>
        <taxon>Betaproteobacteria</taxon>
        <taxon>Burkholderiales</taxon>
        <taxon>Comamonadaceae</taxon>
        <taxon>Simplicispira</taxon>
    </lineage>
</organism>
<evidence type="ECO:0000313" key="4">
    <source>
        <dbReference type="Proteomes" id="UP000239326"/>
    </source>
</evidence>
<name>A0A2S0N403_9BURK</name>
<protein>
    <recommendedName>
        <fullName evidence="2">DUF2059 domain-containing protein</fullName>
    </recommendedName>
</protein>
<dbReference type="Pfam" id="PF09832">
    <property type="entry name" value="DUF2059"/>
    <property type="match status" value="1"/>
</dbReference>
<dbReference type="EMBL" id="CP027669">
    <property type="protein sequence ID" value="AVO42663.1"/>
    <property type="molecule type" value="Genomic_DNA"/>
</dbReference>
<accession>A0A2S0N403</accession>
<evidence type="ECO:0000256" key="1">
    <source>
        <dbReference type="SAM" id="SignalP"/>
    </source>
</evidence>
<reference evidence="3 4" key="1">
    <citation type="submission" date="2018-03" db="EMBL/GenBank/DDBJ databases">
        <title>Genome sequencing of Simplicispira sp.</title>
        <authorList>
            <person name="Kim S.-J."/>
            <person name="Heo J."/>
            <person name="Kwon S.-W."/>
        </authorList>
    </citation>
    <scope>NUCLEOTIDE SEQUENCE [LARGE SCALE GENOMIC DNA]</scope>
    <source>
        <strain evidence="3 4">SC1-8</strain>
    </source>
</reference>
<evidence type="ECO:0000259" key="2">
    <source>
        <dbReference type="Pfam" id="PF09832"/>
    </source>
</evidence>